<evidence type="ECO:0000313" key="4">
    <source>
        <dbReference type="EMBL" id="CAF1088354.1"/>
    </source>
</evidence>
<dbReference type="Proteomes" id="UP000677228">
    <property type="component" value="Unassembled WGS sequence"/>
</dbReference>
<dbReference type="Proteomes" id="UP000681722">
    <property type="component" value="Unassembled WGS sequence"/>
</dbReference>
<name>A0A814N482_9BILA</name>
<keyword evidence="1" id="KW-0862">Zinc</keyword>
<dbReference type="Proteomes" id="UP000682733">
    <property type="component" value="Unassembled WGS sequence"/>
</dbReference>
<dbReference type="SUPFAM" id="SSF57850">
    <property type="entry name" value="RING/U-box"/>
    <property type="match status" value="1"/>
</dbReference>
<evidence type="ECO:0000259" key="2">
    <source>
        <dbReference type="PROSITE" id="PS50271"/>
    </source>
</evidence>
<evidence type="ECO:0000256" key="1">
    <source>
        <dbReference type="PROSITE-ProRule" id="PRU00502"/>
    </source>
</evidence>
<dbReference type="EMBL" id="CAJNOQ010005159">
    <property type="protein sequence ID" value="CAF1088354.1"/>
    <property type="molecule type" value="Genomic_DNA"/>
</dbReference>
<gene>
    <name evidence="4" type="ORF">GPM918_LOCUS18126</name>
    <name evidence="3" type="ORF">OVA965_LOCUS9651</name>
    <name evidence="6" type="ORF">SRO942_LOCUS18126</name>
    <name evidence="5" type="ORF">TMI583_LOCUS9647</name>
</gene>
<keyword evidence="7" id="KW-1185">Reference proteome</keyword>
<evidence type="ECO:0000313" key="6">
    <source>
        <dbReference type="EMBL" id="CAF3853893.1"/>
    </source>
</evidence>
<protein>
    <recommendedName>
        <fullName evidence="2">UBP-type domain-containing protein</fullName>
    </recommendedName>
</protein>
<keyword evidence="1" id="KW-0479">Metal-binding</keyword>
<feature type="domain" description="UBP-type" evidence="2">
    <location>
        <begin position="22"/>
        <end position="127"/>
    </location>
</feature>
<dbReference type="GO" id="GO:0008270">
    <property type="term" value="F:zinc ion binding"/>
    <property type="evidence" value="ECO:0007669"/>
    <property type="project" value="UniProtKB-KW"/>
</dbReference>
<accession>A0A814N482</accession>
<dbReference type="SMART" id="SM00290">
    <property type="entry name" value="ZnF_UBP"/>
    <property type="match status" value="1"/>
</dbReference>
<dbReference type="Pfam" id="PF02148">
    <property type="entry name" value="zf-UBP"/>
    <property type="match status" value="1"/>
</dbReference>
<dbReference type="InterPro" id="IPR013083">
    <property type="entry name" value="Znf_RING/FYVE/PHD"/>
</dbReference>
<evidence type="ECO:0000313" key="7">
    <source>
        <dbReference type="Proteomes" id="UP000663829"/>
    </source>
</evidence>
<proteinExistence type="predicted"/>
<dbReference type="PANTHER" id="PTHR47665">
    <property type="entry name" value="HISTONE DEACETYLASE-LIKE PROTEIN"/>
    <property type="match status" value="1"/>
</dbReference>
<organism evidence="4 7">
    <name type="scientific">Didymodactylos carnosus</name>
    <dbReference type="NCBI Taxonomy" id="1234261"/>
    <lineage>
        <taxon>Eukaryota</taxon>
        <taxon>Metazoa</taxon>
        <taxon>Spiralia</taxon>
        <taxon>Gnathifera</taxon>
        <taxon>Rotifera</taxon>
        <taxon>Eurotatoria</taxon>
        <taxon>Bdelloidea</taxon>
        <taxon>Philodinida</taxon>
        <taxon>Philodinidae</taxon>
        <taxon>Didymodactylos</taxon>
    </lineage>
</organism>
<dbReference type="PROSITE" id="PS50271">
    <property type="entry name" value="ZF_UBP"/>
    <property type="match status" value="1"/>
</dbReference>
<dbReference type="EMBL" id="CAJNOK010003448">
    <property type="protein sequence ID" value="CAF0901563.1"/>
    <property type="molecule type" value="Genomic_DNA"/>
</dbReference>
<reference evidence="4" key="1">
    <citation type="submission" date="2021-02" db="EMBL/GenBank/DDBJ databases">
        <authorList>
            <person name="Nowell W R."/>
        </authorList>
    </citation>
    <scope>NUCLEOTIDE SEQUENCE</scope>
</reference>
<dbReference type="OrthoDB" id="424012at2759"/>
<dbReference type="Proteomes" id="UP000663829">
    <property type="component" value="Unassembled WGS sequence"/>
</dbReference>
<dbReference type="AlphaFoldDB" id="A0A814N482"/>
<comment type="caution">
    <text evidence="4">The sequence shown here is derived from an EMBL/GenBank/DDBJ whole genome shotgun (WGS) entry which is preliminary data.</text>
</comment>
<evidence type="ECO:0000313" key="5">
    <source>
        <dbReference type="EMBL" id="CAF3682164.1"/>
    </source>
</evidence>
<dbReference type="EMBL" id="CAJOBA010003449">
    <property type="protein sequence ID" value="CAF3682164.1"/>
    <property type="molecule type" value="Genomic_DNA"/>
</dbReference>
<dbReference type="EMBL" id="CAJOBC010005160">
    <property type="protein sequence ID" value="CAF3853893.1"/>
    <property type="molecule type" value="Genomic_DNA"/>
</dbReference>
<evidence type="ECO:0000313" key="3">
    <source>
        <dbReference type="EMBL" id="CAF0901563.1"/>
    </source>
</evidence>
<keyword evidence="1" id="KW-0863">Zinc-finger</keyword>
<dbReference type="InterPro" id="IPR001607">
    <property type="entry name" value="Znf_UBP"/>
</dbReference>
<sequence length="130" mass="15015">MATGSSGRCEFEFQPFPVLLKYDCPHIEQRPYTLPASARKVNGHQPPCHECHQTEENWVCLQQDCNLIGCSRYRLKHMLDHHSATNHSICLSLSDHSIYCYVCEEYIDHSNFRQLHSQLIGEYGDQTFAA</sequence>
<dbReference type="PANTHER" id="PTHR47665:SF1">
    <property type="entry name" value="HISTONE DEACETYLASE-LIKE PROTEIN"/>
    <property type="match status" value="1"/>
</dbReference>
<dbReference type="Gene3D" id="3.30.40.10">
    <property type="entry name" value="Zinc/RING finger domain, C3HC4 (zinc finger)"/>
    <property type="match status" value="1"/>
</dbReference>